<dbReference type="EMBL" id="GBXM01072805">
    <property type="protein sequence ID" value="JAH35772.1"/>
    <property type="molecule type" value="Transcribed_RNA"/>
</dbReference>
<organism evidence="1">
    <name type="scientific">Anguilla anguilla</name>
    <name type="common">European freshwater eel</name>
    <name type="synonym">Muraena anguilla</name>
    <dbReference type="NCBI Taxonomy" id="7936"/>
    <lineage>
        <taxon>Eukaryota</taxon>
        <taxon>Metazoa</taxon>
        <taxon>Chordata</taxon>
        <taxon>Craniata</taxon>
        <taxon>Vertebrata</taxon>
        <taxon>Euteleostomi</taxon>
        <taxon>Actinopterygii</taxon>
        <taxon>Neopterygii</taxon>
        <taxon>Teleostei</taxon>
        <taxon>Anguilliformes</taxon>
        <taxon>Anguillidae</taxon>
        <taxon>Anguilla</taxon>
    </lineage>
</organism>
<dbReference type="AlphaFoldDB" id="A0A0E9S3K1"/>
<accession>A0A0E9S3K1</accession>
<sequence>MEIVQHPFPLLQSKRTSRNTHFRIFTTHKSGVGACLNT</sequence>
<name>A0A0E9S3K1_ANGAN</name>
<reference evidence="1" key="1">
    <citation type="submission" date="2014-11" db="EMBL/GenBank/DDBJ databases">
        <authorList>
            <person name="Amaro Gonzalez C."/>
        </authorList>
    </citation>
    <scope>NUCLEOTIDE SEQUENCE</scope>
</reference>
<evidence type="ECO:0000313" key="1">
    <source>
        <dbReference type="EMBL" id="JAH35772.1"/>
    </source>
</evidence>
<reference evidence="1" key="2">
    <citation type="journal article" date="2015" name="Fish Shellfish Immunol.">
        <title>Early steps in the European eel (Anguilla anguilla)-Vibrio vulnificus interaction in the gills: Role of the RtxA13 toxin.</title>
        <authorList>
            <person name="Callol A."/>
            <person name="Pajuelo D."/>
            <person name="Ebbesson L."/>
            <person name="Teles M."/>
            <person name="MacKenzie S."/>
            <person name="Amaro C."/>
        </authorList>
    </citation>
    <scope>NUCLEOTIDE SEQUENCE</scope>
</reference>
<protein>
    <submittedName>
        <fullName evidence="1">Uncharacterized protein</fullName>
    </submittedName>
</protein>
<proteinExistence type="predicted"/>